<accession>W6SDJ8</accession>
<evidence type="ECO:0000313" key="3">
    <source>
        <dbReference type="Proteomes" id="UP000019426"/>
    </source>
</evidence>
<feature type="transmembrane region" description="Helical" evidence="1">
    <location>
        <begin position="7"/>
        <end position="30"/>
    </location>
</feature>
<dbReference type="Proteomes" id="UP000019426">
    <property type="component" value="Chromosome M2/40_rep1"/>
</dbReference>
<dbReference type="KEGG" id="clt:CM240_0565"/>
<evidence type="ECO:0000256" key="1">
    <source>
        <dbReference type="SAM" id="Phobius"/>
    </source>
</evidence>
<keyword evidence="3" id="KW-1185">Reference proteome</keyword>
<dbReference type="HOGENOM" id="CLU_1793086_0_0_9"/>
<protein>
    <submittedName>
        <fullName evidence="2">Putative membrane protein</fullName>
    </submittedName>
</protein>
<keyword evidence="1" id="KW-0812">Transmembrane</keyword>
<keyword evidence="1" id="KW-1133">Transmembrane helix</keyword>
<keyword evidence="1" id="KW-0472">Membrane</keyword>
<proteinExistence type="predicted"/>
<sequence length="147" mass="17362">MRLFEKIIIGFAIFILICLFGVVLYGMYIYRYEGKRPSDQPDTEWISEDGSIEIYVDENQHATGSMNIKGTEIPFIFSGEIRGERIWIYAIEAKDRLGLYPEEEYETWRGNFKRKDKFTVTVEETTYFEVGQKITFYRVDDDEDSSK</sequence>
<organism evidence="2 3">
    <name type="scientific">Clostridium bornimense</name>
    <dbReference type="NCBI Taxonomy" id="1216932"/>
    <lineage>
        <taxon>Bacteria</taxon>
        <taxon>Bacillati</taxon>
        <taxon>Bacillota</taxon>
        <taxon>Clostridia</taxon>
        <taxon>Eubacteriales</taxon>
        <taxon>Clostridiaceae</taxon>
        <taxon>Clostridium</taxon>
    </lineage>
</organism>
<dbReference type="PATRIC" id="fig|1216932.3.peg.550"/>
<reference evidence="2 3" key="1">
    <citation type="submission" date="2013-11" db="EMBL/GenBank/DDBJ databases">
        <title>Complete genome sequence of Clostridum sp. M2/40.</title>
        <authorList>
            <person name="Wibberg D."/>
            <person name="Puehler A."/>
            <person name="Schlueter A."/>
        </authorList>
    </citation>
    <scope>NUCLEOTIDE SEQUENCE [LARGE SCALE GENOMIC DNA]</scope>
    <source>
        <strain evidence="3">M2/40</strain>
    </source>
</reference>
<dbReference type="OrthoDB" id="9800801at2"/>
<dbReference type="RefSeq" id="WP_044036254.1">
    <property type="nucleotide sequence ID" value="NZ_HG917868.1"/>
</dbReference>
<gene>
    <name evidence="2" type="ORF">CM240_0565</name>
</gene>
<name>W6SDJ8_9CLOT</name>
<dbReference type="EMBL" id="HG917868">
    <property type="protein sequence ID" value="CDM67730.1"/>
    <property type="molecule type" value="Genomic_DNA"/>
</dbReference>
<evidence type="ECO:0000313" key="2">
    <source>
        <dbReference type="EMBL" id="CDM67730.1"/>
    </source>
</evidence>
<dbReference type="AlphaFoldDB" id="W6SDJ8"/>